<keyword evidence="6 11" id="KW-0067">ATP-binding</keyword>
<dbReference type="AlphaFoldDB" id="A0A1V1I2J9"/>
<dbReference type="RefSeq" id="WP_180703352.1">
    <property type="nucleotide sequence ID" value="NZ_LN555523.1"/>
</dbReference>
<evidence type="ECO:0000256" key="4">
    <source>
        <dbReference type="ARBA" id="ARBA00022496"/>
    </source>
</evidence>
<evidence type="ECO:0000256" key="6">
    <source>
        <dbReference type="ARBA" id="ARBA00022840"/>
    </source>
</evidence>
<dbReference type="SMART" id="SM00382">
    <property type="entry name" value="AAA"/>
    <property type="match status" value="1"/>
</dbReference>
<evidence type="ECO:0000259" key="10">
    <source>
        <dbReference type="PROSITE" id="PS50893"/>
    </source>
</evidence>
<dbReference type="PANTHER" id="PTHR42771:SF10">
    <property type="entry name" value="FERRICHROME TRANSPORT ATP-BINDING PROTEIN FHUC"/>
    <property type="match status" value="1"/>
</dbReference>
<evidence type="ECO:0000256" key="7">
    <source>
        <dbReference type="ARBA" id="ARBA00023004"/>
    </source>
</evidence>
<comment type="subcellular location">
    <subcellularLocation>
        <location evidence="1">Cell membrane</location>
        <topology evidence="1">Peripheral membrane protein</topology>
    </subcellularLocation>
</comment>
<dbReference type="GeneID" id="82205081"/>
<dbReference type="GO" id="GO:0016887">
    <property type="term" value="F:ATP hydrolysis activity"/>
    <property type="evidence" value="ECO:0007669"/>
    <property type="project" value="InterPro"/>
</dbReference>
<dbReference type="PANTHER" id="PTHR42771">
    <property type="entry name" value="IRON(3+)-HYDROXAMATE IMPORT ATP-BINDING PROTEIN FHUC"/>
    <property type="match status" value="1"/>
</dbReference>
<dbReference type="EMBL" id="LN555523">
    <property type="protein sequence ID" value="CED93654.1"/>
    <property type="molecule type" value="Genomic_DNA"/>
</dbReference>
<organism evidence="11 12">
    <name type="scientific">Romboutsia ilealis</name>
    <dbReference type="NCBI Taxonomy" id="1115758"/>
    <lineage>
        <taxon>Bacteria</taxon>
        <taxon>Bacillati</taxon>
        <taxon>Bacillota</taxon>
        <taxon>Clostridia</taxon>
        <taxon>Peptostreptococcales</taxon>
        <taxon>Peptostreptococcaceae</taxon>
        <taxon>Romboutsia</taxon>
    </lineage>
</organism>
<evidence type="ECO:0000313" key="12">
    <source>
        <dbReference type="Proteomes" id="UP000245622"/>
    </source>
</evidence>
<evidence type="ECO:0000256" key="1">
    <source>
        <dbReference type="ARBA" id="ARBA00004202"/>
    </source>
</evidence>
<keyword evidence="12" id="KW-1185">Reference proteome</keyword>
<keyword evidence="2" id="KW-0813">Transport</keyword>
<dbReference type="InterPro" id="IPR003439">
    <property type="entry name" value="ABC_transporter-like_ATP-bd"/>
</dbReference>
<dbReference type="CDD" id="cd03214">
    <property type="entry name" value="ABC_Iron-Siderophores_B12_Hemin"/>
    <property type="match status" value="1"/>
</dbReference>
<reference evidence="11 12" key="1">
    <citation type="submission" date="2014-04" db="EMBL/GenBank/DDBJ databases">
        <authorList>
            <person name="Hornung B.V."/>
        </authorList>
    </citation>
    <scope>NUCLEOTIDE SEQUENCE [LARGE SCALE GENOMIC DNA]</scope>
    <source>
        <strain evidence="11 12">CRIB</strain>
    </source>
</reference>
<dbReference type="PROSITE" id="PS00211">
    <property type="entry name" value="ABC_TRANSPORTER_1"/>
    <property type="match status" value="1"/>
</dbReference>
<keyword evidence="8" id="KW-0406">Ion transport</keyword>
<proteinExistence type="predicted"/>
<dbReference type="Proteomes" id="UP000245622">
    <property type="component" value="Chromosome 1"/>
</dbReference>
<evidence type="ECO:0000313" key="11">
    <source>
        <dbReference type="EMBL" id="CED93654.1"/>
    </source>
</evidence>
<dbReference type="GO" id="GO:0005524">
    <property type="term" value="F:ATP binding"/>
    <property type="evidence" value="ECO:0007669"/>
    <property type="project" value="UniProtKB-KW"/>
</dbReference>
<evidence type="ECO:0000256" key="2">
    <source>
        <dbReference type="ARBA" id="ARBA00022448"/>
    </source>
</evidence>
<dbReference type="SUPFAM" id="SSF52540">
    <property type="entry name" value="P-loop containing nucleoside triphosphate hydrolases"/>
    <property type="match status" value="1"/>
</dbReference>
<dbReference type="PROSITE" id="PS50893">
    <property type="entry name" value="ABC_TRANSPORTER_2"/>
    <property type="match status" value="1"/>
</dbReference>
<name>A0A1V1I2J9_9FIRM</name>
<keyword evidence="9" id="KW-0472">Membrane</keyword>
<evidence type="ECO:0000256" key="3">
    <source>
        <dbReference type="ARBA" id="ARBA00022475"/>
    </source>
</evidence>
<feature type="domain" description="ABC transporter" evidence="10">
    <location>
        <begin position="2"/>
        <end position="235"/>
    </location>
</feature>
<protein>
    <submittedName>
        <fullName evidence="11">Iron(3+)-hydroxamate import ATP-binding protein FhuC</fullName>
    </submittedName>
</protein>
<dbReference type="FunFam" id="3.40.50.300:FF:000134">
    <property type="entry name" value="Iron-enterobactin ABC transporter ATP-binding protein"/>
    <property type="match status" value="1"/>
</dbReference>
<dbReference type="InterPro" id="IPR017871">
    <property type="entry name" value="ABC_transporter-like_CS"/>
</dbReference>
<evidence type="ECO:0000256" key="9">
    <source>
        <dbReference type="ARBA" id="ARBA00023136"/>
    </source>
</evidence>
<dbReference type="Gene3D" id="3.40.50.300">
    <property type="entry name" value="P-loop containing nucleotide triphosphate hydrolases"/>
    <property type="match status" value="1"/>
</dbReference>
<keyword evidence="7" id="KW-0408">Iron</keyword>
<dbReference type="GO" id="GO:0006826">
    <property type="term" value="P:iron ion transport"/>
    <property type="evidence" value="ECO:0007669"/>
    <property type="project" value="UniProtKB-KW"/>
</dbReference>
<keyword evidence="5" id="KW-0547">Nucleotide-binding</keyword>
<accession>A0A1V1I2J9</accession>
<dbReference type="GO" id="GO:0005886">
    <property type="term" value="C:plasma membrane"/>
    <property type="evidence" value="ECO:0007669"/>
    <property type="project" value="UniProtKB-SubCell"/>
</dbReference>
<dbReference type="KEGG" id="ril:CRIB_903"/>
<evidence type="ECO:0000256" key="5">
    <source>
        <dbReference type="ARBA" id="ARBA00022741"/>
    </source>
</evidence>
<dbReference type="Pfam" id="PF00005">
    <property type="entry name" value="ABC_tran"/>
    <property type="match status" value="1"/>
</dbReference>
<dbReference type="InterPro" id="IPR051535">
    <property type="entry name" value="Siderophore_ABC-ATPase"/>
</dbReference>
<dbReference type="InterPro" id="IPR027417">
    <property type="entry name" value="P-loop_NTPase"/>
</dbReference>
<sequence>MLKGKNIDFSYSKDKTFIKNLNIDIPKGKVTTILGPNGSGKSTLLSILSCFNKPQKGDIYLDDIKLNKLKYKEIAKHIACVHQHNSAPEDIDVETLVSYGRSPYKKNKKEDKRLIDFAIKATNLSEIRHEKVMDLSGGQRQRAFIAMSLAQNTEVLLLDEPTTYLDIYHQIEILEVVKKLNEEHNITIVMVLHDINQAIKYSHNIVIMKNGSIVNEGSPSKIINENIIKDVYQVEGFIGKDEDEIYFIPRKVC</sequence>
<dbReference type="InterPro" id="IPR003593">
    <property type="entry name" value="AAA+_ATPase"/>
</dbReference>
<gene>
    <name evidence="11" type="ORF">CRIB_903</name>
</gene>
<evidence type="ECO:0000256" key="8">
    <source>
        <dbReference type="ARBA" id="ARBA00023065"/>
    </source>
</evidence>
<keyword evidence="3" id="KW-1003">Cell membrane</keyword>
<keyword evidence="4" id="KW-0410">Iron transport</keyword>